<dbReference type="AlphaFoldDB" id="A0AA95HCJ4"/>
<accession>A0AA95HCJ4</accession>
<dbReference type="EMBL" id="CP124756">
    <property type="protein sequence ID" value="WGZ94430.1"/>
    <property type="molecule type" value="Genomic_DNA"/>
</dbReference>
<reference evidence="1" key="2">
    <citation type="submission" date="2023-04" db="EMBL/GenBank/DDBJ databases">
        <authorList>
            <person name="Beletskiy A.V."/>
            <person name="Mardanov A.V."/>
            <person name="Ravin N.V."/>
        </authorList>
    </citation>
    <scope>NUCLEOTIDE SEQUENCE</scope>
    <source>
        <strain evidence="1">GKL-02</strain>
    </source>
</reference>
<sequence>MTISIIPAKGDASIIELASRFCLHDTAPATSSWCAASPAIGGIGIALAAATVTGDRWVTARQQPG</sequence>
<evidence type="ECO:0000313" key="1">
    <source>
        <dbReference type="EMBL" id="WGZ94430.1"/>
    </source>
</evidence>
<dbReference type="Proteomes" id="UP001301326">
    <property type="component" value="Chromosome"/>
</dbReference>
<organism evidence="1">
    <name type="scientific">Candidatus Thiothrix putei</name>
    <dbReference type="NCBI Taxonomy" id="3080811"/>
    <lineage>
        <taxon>Bacteria</taxon>
        <taxon>Pseudomonadati</taxon>
        <taxon>Pseudomonadota</taxon>
        <taxon>Gammaproteobacteria</taxon>
        <taxon>Thiotrichales</taxon>
        <taxon>Thiotrichaceae</taxon>
        <taxon>Thiothrix</taxon>
    </lineage>
</organism>
<protein>
    <submittedName>
        <fullName evidence="1">Uncharacterized protein</fullName>
    </submittedName>
</protein>
<gene>
    <name evidence="1" type="ORF">QJT81_00120</name>
</gene>
<proteinExistence type="predicted"/>
<name>A0AA95HCJ4_9GAMM</name>
<reference evidence="1" key="1">
    <citation type="journal article" date="2023" name="Int. J. Mol. Sci.">
        <title>Metagenomics Revealed a New Genus 'Candidatus Thiocaldithrix dubininis' gen. nov., sp. nov. and a New Species 'Candidatus Thiothrix putei' sp. nov. in the Family Thiotrichaceae, Some Members of Which Have Traits of Both Na+- and H+-Motive Energetics.</title>
        <authorList>
            <person name="Ravin N.V."/>
            <person name="Muntyan M.S."/>
            <person name="Smolyakov D.D."/>
            <person name="Rudenko T.S."/>
            <person name="Beletsky A.V."/>
            <person name="Mardanov A.V."/>
            <person name="Grabovich M.Y."/>
        </authorList>
    </citation>
    <scope>NUCLEOTIDE SEQUENCE</scope>
    <source>
        <strain evidence="1">GKL-02</strain>
    </source>
</reference>
<dbReference type="KEGG" id="tput:QJT81_00120"/>